<organism evidence="1 2">
    <name type="scientific">Brachionus plicatilis</name>
    <name type="common">Marine rotifer</name>
    <name type="synonym">Brachionus muelleri</name>
    <dbReference type="NCBI Taxonomy" id="10195"/>
    <lineage>
        <taxon>Eukaryota</taxon>
        <taxon>Metazoa</taxon>
        <taxon>Spiralia</taxon>
        <taxon>Gnathifera</taxon>
        <taxon>Rotifera</taxon>
        <taxon>Eurotatoria</taxon>
        <taxon>Monogononta</taxon>
        <taxon>Pseudotrocha</taxon>
        <taxon>Ploima</taxon>
        <taxon>Brachionidae</taxon>
        <taxon>Brachionus</taxon>
    </lineage>
</organism>
<comment type="caution">
    <text evidence="1">The sequence shown here is derived from an EMBL/GenBank/DDBJ whole genome shotgun (WGS) entry which is preliminary data.</text>
</comment>
<name>A0A3M7SIC8_BRAPC</name>
<sequence length="63" mass="6941">MTLDVTQIAFIAKRSAALITSTSKMESTASASGEYGSKLTETNKSLFLLSFILSLDQHWQRNT</sequence>
<gene>
    <name evidence="1" type="ORF">BpHYR1_042072</name>
</gene>
<reference evidence="1 2" key="1">
    <citation type="journal article" date="2018" name="Sci. Rep.">
        <title>Genomic signatures of local adaptation to the degree of environmental predictability in rotifers.</title>
        <authorList>
            <person name="Franch-Gras L."/>
            <person name="Hahn C."/>
            <person name="Garcia-Roger E.M."/>
            <person name="Carmona M.J."/>
            <person name="Serra M."/>
            <person name="Gomez A."/>
        </authorList>
    </citation>
    <scope>NUCLEOTIDE SEQUENCE [LARGE SCALE GENOMIC DNA]</scope>
    <source>
        <strain evidence="1">HYR1</strain>
    </source>
</reference>
<evidence type="ECO:0000313" key="1">
    <source>
        <dbReference type="EMBL" id="RNA35644.1"/>
    </source>
</evidence>
<dbReference type="AlphaFoldDB" id="A0A3M7SIC8"/>
<dbReference type="EMBL" id="REGN01001308">
    <property type="protein sequence ID" value="RNA35644.1"/>
    <property type="molecule type" value="Genomic_DNA"/>
</dbReference>
<protein>
    <submittedName>
        <fullName evidence="1">Uncharacterized protein</fullName>
    </submittedName>
</protein>
<keyword evidence="2" id="KW-1185">Reference proteome</keyword>
<dbReference type="Proteomes" id="UP000276133">
    <property type="component" value="Unassembled WGS sequence"/>
</dbReference>
<accession>A0A3M7SIC8</accession>
<evidence type="ECO:0000313" key="2">
    <source>
        <dbReference type="Proteomes" id="UP000276133"/>
    </source>
</evidence>
<proteinExistence type="predicted"/>